<feature type="non-terminal residue" evidence="3">
    <location>
        <position position="147"/>
    </location>
</feature>
<dbReference type="EMBL" id="PDCH01000071">
    <property type="protein sequence ID" value="RBP98708.1"/>
    <property type="molecule type" value="Genomic_DNA"/>
</dbReference>
<dbReference type="InterPro" id="IPR001891">
    <property type="entry name" value="Malic_OxRdtase"/>
</dbReference>
<dbReference type="PANTHER" id="PTHR23406">
    <property type="entry name" value="MALIC ENZYME-RELATED"/>
    <property type="match status" value="1"/>
</dbReference>
<feature type="non-terminal residue" evidence="3">
    <location>
        <position position="1"/>
    </location>
</feature>
<gene>
    <name evidence="3" type="ORF">CRD59_07670</name>
</gene>
<evidence type="ECO:0000313" key="4">
    <source>
        <dbReference type="Proteomes" id="UP000252345"/>
    </source>
</evidence>
<keyword evidence="1" id="KW-0479">Metal-binding</keyword>
<dbReference type="SMART" id="SM00919">
    <property type="entry name" value="Malic_M"/>
    <property type="match status" value="1"/>
</dbReference>
<dbReference type="GO" id="GO:0005829">
    <property type="term" value="C:cytosol"/>
    <property type="evidence" value="ECO:0007669"/>
    <property type="project" value="TreeGrafter"/>
</dbReference>
<evidence type="ECO:0000259" key="2">
    <source>
        <dbReference type="SMART" id="SM00919"/>
    </source>
</evidence>
<dbReference type="GO" id="GO:0046872">
    <property type="term" value="F:metal ion binding"/>
    <property type="evidence" value="ECO:0007669"/>
    <property type="project" value="UniProtKB-KW"/>
</dbReference>
<keyword evidence="3" id="KW-0560">Oxidoreductase</keyword>
<protein>
    <submittedName>
        <fullName evidence="3">NAD-dependent malic enzyme</fullName>
        <ecNumber evidence="3">1.1.1.38</ecNumber>
    </submittedName>
</protein>
<dbReference type="InterPro" id="IPR036291">
    <property type="entry name" value="NAD(P)-bd_dom_sf"/>
</dbReference>
<dbReference type="GO" id="GO:0051287">
    <property type="term" value="F:NAD binding"/>
    <property type="evidence" value="ECO:0007669"/>
    <property type="project" value="InterPro"/>
</dbReference>
<evidence type="ECO:0000256" key="1">
    <source>
        <dbReference type="RuleBase" id="RU003427"/>
    </source>
</evidence>
<dbReference type="GO" id="GO:0006108">
    <property type="term" value="P:malate metabolic process"/>
    <property type="evidence" value="ECO:0007669"/>
    <property type="project" value="TreeGrafter"/>
</dbReference>
<feature type="domain" description="Malic enzyme NAD-binding" evidence="2">
    <location>
        <begin position="2"/>
        <end position="147"/>
    </location>
</feature>
<dbReference type="PRINTS" id="PR00072">
    <property type="entry name" value="MALOXRDTASE"/>
</dbReference>
<dbReference type="EC" id="1.1.1.38" evidence="3"/>
<dbReference type="RefSeq" id="WP_330849140.1">
    <property type="nucleotide sequence ID" value="NZ_PDCH01000071.1"/>
</dbReference>
<dbReference type="Proteomes" id="UP000252345">
    <property type="component" value="Unassembled WGS sequence"/>
</dbReference>
<proteinExistence type="inferred from homology"/>
<accession>A0A366KBY9</accession>
<dbReference type="InterPro" id="IPR012302">
    <property type="entry name" value="Malic_NAD-bd"/>
</dbReference>
<reference evidence="3 4" key="1">
    <citation type="submission" date="2017-10" db="EMBL/GenBank/DDBJ databases">
        <title>Bifidobacterium xylocopum sp. nov. and Bifidobacterium aemilianum sp. nov., from the carpenter bee (Xylocopa violacea) digestive tract.</title>
        <authorList>
            <person name="Alberoni D."/>
            <person name="Baffoni L."/>
            <person name="Di Gioia D."/>
            <person name="Gaggia F."/>
            <person name="Biavati B."/>
        </authorList>
    </citation>
    <scope>NUCLEOTIDE SEQUENCE [LARGE SCALE GENOMIC DNA]</scope>
    <source>
        <strain evidence="3 4">XV2</strain>
    </source>
</reference>
<name>A0A366KBY9_9BIFI</name>
<dbReference type="GO" id="GO:0004470">
    <property type="term" value="F:malic enzyme activity"/>
    <property type="evidence" value="ECO:0007669"/>
    <property type="project" value="InterPro"/>
</dbReference>
<dbReference type="GO" id="GO:0016616">
    <property type="term" value="F:oxidoreductase activity, acting on the CH-OH group of donors, NAD or NADP as acceptor"/>
    <property type="evidence" value="ECO:0007669"/>
    <property type="project" value="InterPro"/>
</dbReference>
<dbReference type="Pfam" id="PF03949">
    <property type="entry name" value="Malic_M"/>
    <property type="match status" value="1"/>
</dbReference>
<comment type="caution">
    <text evidence="3">The sequence shown here is derived from an EMBL/GenBank/DDBJ whole genome shotgun (WGS) entry which is preliminary data.</text>
</comment>
<evidence type="ECO:0000313" key="3">
    <source>
        <dbReference type="EMBL" id="RBP98708.1"/>
    </source>
</evidence>
<dbReference type="AlphaFoldDB" id="A0A366KBY9"/>
<dbReference type="SUPFAM" id="SSF51735">
    <property type="entry name" value="NAD(P)-binding Rossmann-fold domains"/>
    <property type="match status" value="1"/>
</dbReference>
<dbReference type="PANTHER" id="PTHR23406:SF34">
    <property type="entry name" value="NAD-DEPENDENT MALIC ENZYME, MITOCHONDRIAL"/>
    <property type="match status" value="1"/>
</dbReference>
<dbReference type="Gene3D" id="3.40.50.720">
    <property type="entry name" value="NAD(P)-binding Rossmann-like Domain"/>
    <property type="match status" value="1"/>
</dbReference>
<sequence>DIQGTGVTILAALLAARKISGIAPEETRTLVFGAGTAGVGIADQLVDGLVLRHGRAEETARRSVMLFDRQGMVISDQEDLTEGQRKYARQPGEFPAVSDTGSLVQAVDAFRPTVLVGTSTRAGAFSKEVVKTMASHVERPLICPISN</sequence>
<organism evidence="3 4">
    <name type="scientific">Bifidobacterium xylocopae</name>
    <dbReference type="NCBI Taxonomy" id="2493119"/>
    <lineage>
        <taxon>Bacteria</taxon>
        <taxon>Bacillati</taxon>
        <taxon>Actinomycetota</taxon>
        <taxon>Actinomycetes</taxon>
        <taxon>Bifidobacteriales</taxon>
        <taxon>Bifidobacteriaceae</taxon>
        <taxon>Bifidobacterium</taxon>
    </lineage>
</organism>
<comment type="similarity">
    <text evidence="1">Belongs to the malic enzymes family.</text>
</comment>
<keyword evidence="4" id="KW-1185">Reference proteome</keyword>